<evidence type="ECO:0000259" key="2">
    <source>
        <dbReference type="Pfam" id="PF10551"/>
    </source>
</evidence>
<dbReference type="InterPro" id="IPR004330">
    <property type="entry name" value="FAR1_DNA_bnd_dom"/>
</dbReference>
<dbReference type="Proteomes" id="UP000436088">
    <property type="component" value="Unassembled WGS sequence"/>
</dbReference>
<dbReference type="EMBL" id="VEPZ02000378">
    <property type="protein sequence ID" value="KAE8726214.1"/>
    <property type="molecule type" value="Genomic_DNA"/>
</dbReference>
<feature type="domain" description="FAR1" evidence="1">
    <location>
        <begin position="40"/>
        <end position="129"/>
    </location>
</feature>
<evidence type="ECO:0000313" key="3">
    <source>
        <dbReference type="EMBL" id="KAE8726214.1"/>
    </source>
</evidence>
<organism evidence="3 4">
    <name type="scientific">Hibiscus syriacus</name>
    <name type="common">Rose of Sharon</name>
    <dbReference type="NCBI Taxonomy" id="106335"/>
    <lineage>
        <taxon>Eukaryota</taxon>
        <taxon>Viridiplantae</taxon>
        <taxon>Streptophyta</taxon>
        <taxon>Embryophyta</taxon>
        <taxon>Tracheophyta</taxon>
        <taxon>Spermatophyta</taxon>
        <taxon>Magnoliopsida</taxon>
        <taxon>eudicotyledons</taxon>
        <taxon>Gunneridae</taxon>
        <taxon>Pentapetalae</taxon>
        <taxon>rosids</taxon>
        <taxon>malvids</taxon>
        <taxon>Malvales</taxon>
        <taxon>Malvaceae</taxon>
        <taxon>Malvoideae</taxon>
        <taxon>Hibiscus</taxon>
    </lineage>
</organism>
<comment type="caution">
    <text evidence="3">The sequence shown here is derived from an EMBL/GenBank/DDBJ whole genome shotgun (WGS) entry which is preliminary data.</text>
</comment>
<protein>
    <submittedName>
        <fullName evidence="3">Uncharacterized protein</fullName>
    </submittedName>
</protein>
<evidence type="ECO:0000313" key="4">
    <source>
        <dbReference type="Proteomes" id="UP000436088"/>
    </source>
</evidence>
<sequence>MDNTDVDNVKPTEECHEVHNVDESDRLVGQLFCSRDQAWHFYKGFAREHGFSARKGTTRLDVEGNVKTQEFCCSKEGFRVSKVNTVDRQRAHTPVTRTGCKARVVVTSTNTNDQWVISKSDQKHNHALCTSAMTPFMRSNRAQAGGYHNVGFTHKDLYNALQRGKAKEIVDGDVNALIAYFDYKKHDDPGFFMTYSVDESGALYNLIWSDSTSRSDYTCFGDVIAFDTTYKDNLYGRPIMPIVGVNHHHNTIVFSTAIIADETSQSFEAMQRAIKSVIPYAKHILCSWHLSRNAQANIGDPKFTAAFSKCMASWWTTKEFDIQWRSIVSEFNVQSIHGCESMNASLAIALKHKKTYLDVVRAIEDGISRMRMNELKADYLSSHTKPFQITKLVDLESHAAAIFTRESFRVFQDELIRETLYRIEAEIKSLSDECQHYICQNRWTSVSPSTSHFEAIGLHIFARDFDSSRWTNDAKASAPSYVDLNVSPEVMQMARFAALRSTSINQSIVVNNVRDPQRKQRKRKEVPKNKVEKKIRRCGYCNGEGHNKLTCPQVKLSLSTSTQPTSTDFFEDGME</sequence>
<evidence type="ECO:0000259" key="1">
    <source>
        <dbReference type="Pfam" id="PF03101"/>
    </source>
</evidence>
<gene>
    <name evidence="3" type="ORF">F3Y22_tig00007204pilonHSYRG00075</name>
</gene>
<dbReference type="AlphaFoldDB" id="A0A6A3CC87"/>
<name>A0A6A3CC87_HIBSY</name>
<dbReference type="PANTHER" id="PTHR47718:SF15">
    <property type="entry name" value="PROTEIN FAR1-RELATED SEQUENCE 5-LIKE"/>
    <property type="match status" value="1"/>
</dbReference>
<reference evidence="3" key="1">
    <citation type="submission" date="2019-09" db="EMBL/GenBank/DDBJ databases">
        <title>Draft genome information of white flower Hibiscus syriacus.</title>
        <authorList>
            <person name="Kim Y.-M."/>
        </authorList>
    </citation>
    <scope>NUCLEOTIDE SEQUENCE [LARGE SCALE GENOMIC DNA]</scope>
    <source>
        <strain evidence="3">YM2019G1</strain>
    </source>
</reference>
<dbReference type="Pfam" id="PF10551">
    <property type="entry name" value="MULE"/>
    <property type="match status" value="1"/>
</dbReference>
<dbReference type="InterPro" id="IPR018289">
    <property type="entry name" value="MULE_transposase_dom"/>
</dbReference>
<keyword evidence="4" id="KW-1185">Reference proteome</keyword>
<proteinExistence type="predicted"/>
<feature type="domain" description="MULE transposase" evidence="2">
    <location>
        <begin position="223"/>
        <end position="269"/>
    </location>
</feature>
<dbReference type="PANTHER" id="PTHR47718">
    <property type="entry name" value="OS01G0519700 PROTEIN"/>
    <property type="match status" value="1"/>
</dbReference>
<dbReference type="Pfam" id="PF03101">
    <property type="entry name" value="FAR1"/>
    <property type="match status" value="1"/>
</dbReference>
<accession>A0A6A3CC87</accession>